<evidence type="ECO:0000313" key="3">
    <source>
        <dbReference type="Proteomes" id="UP000294887"/>
    </source>
</evidence>
<name>A0A4R1EXI7_9GAMM</name>
<feature type="region of interest" description="Disordered" evidence="1">
    <location>
        <begin position="221"/>
        <end position="246"/>
    </location>
</feature>
<dbReference type="EMBL" id="SMFQ01000004">
    <property type="protein sequence ID" value="TCJ84569.1"/>
    <property type="molecule type" value="Genomic_DNA"/>
</dbReference>
<proteinExistence type="predicted"/>
<evidence type="ECO:0000313" key="2">
    <source>
        <dbReference type="EMBL" id="TCJ84569.1"/>
    </source>
</evidence>
<dbReference type="InterPro" id="IPR019613">
    <property type="entry name" value="DUF4198"/>
</dbReference>
<gene>
    <name evidence="2" type="ORF">EV695_2527</name>
</gene>
<protein>
    <submittedName>
        <fullName evidence="2">Putative GH25 family protein</fullName>
    </submittedName>
</protein>
<organism evidence="2 3">
    <name type="scientific">Cocleimonas flava</name>
    <dbReference type="NCBI Taxonomy" id="634765"/>
    <lineage>
        <taxon>Bacteria</taxon>
        <taxon>Pseudomonadati</taxon>
        <taxon>Pseudomonadota</taxon>
        <taxon>Gammaproteobacteria</taxon>
        <taxon>Thiotrichales</taxon>
        <taxon>Thiotrichaceae</taxon>
        <taxon>Cocleimonas</taxon>
    </lineage>
</organism>
<evidence type="ECO:0000256" key="1">
    <source>
        <dbReference type="SAM" id="MobiDB-lite"/>
    </source>
</evidence>
<dbReference type="Proteomes" id="UP000294887">
    <property type="component" value="Unassembled WGS sequence"/>
</dbReference>
<keyword evidence="3" id="KW-1185">Reference proteome</keyword>
<dbReference type="Pfam" id="PF10670">
    <property type="entry name" value="DUF4198"/>
    <property type="match status" value="1"/>
</dbReference>
<sequence>MFLIKRKRQFRGGDAASKCLILFVIYMCFNNVLAHEMWLEPLNYEIAAGDKLLAYEKVGQDFKGNNYAYLHSSYQRLNYTINGKTHLLSPRLGSLPAIQTNIQEEGLLILSAMTTRSKLTYKDREIFEKFLNAEGLEWVFQAHKDRNLPESGFSEVYRRFPKSLVKVGNGLGQDKPLGMPLEWVALTNPYEIKGSIKLQLLSEGKPYAGIKVNVFNKFTKEPSSSEATSKETKNKTTKSKTTKGKTTENKKIDDVVHTSYFTDEKGILNLPLKENSEYLINAVKMIEPDTETSHKYNAVWESLWASMTFQAIK</sequence>
<accession>A0A4R1EXI7</accession>
<reference evidence="2 3" key="1">
    <citation type="submission" date="2019-03" db="EMBL/GenBank/DDBJ databases">
        <title>Genomic Encyclopedia of Type Strains, Phase IV (KMG-IV): sequencing the most valuable type-strain genomes for metagenomic binning, comparative biology and taxonomic classification.</title>
        <authorList>
            <person name="Goeker M."/>
        </authorList>
    </citation>
    <scope>NUCLEOTIDE SEQUENCE [LARGE SCALE GENOMIC DNA]</scope>
    <source>
        <strain evidence="2 3">DSM 24830</strain>
    </source>
</reference>
<dbReference type="AlphaFoldDB" id="A0A4R1EXI7"/>
<comment type="caution">
    <text evidence="2">The sequence shown here is derived from an EMBL/GenBank/DDBJ whole genome shotgun (WGS) entry which is preliminary data.</text>
</comment>